<evidence type="ECO:0000256" key="6">
    <source>
        <dbReference type="ARBA" id="ARBA00023180"/>
    </source>
</evidence>
<keyword evidence="5" id="KW-1015">Disulfide bond</keyword>
<dbReference type="OrthoDB" id="5947373at2759"/>
<dbReference type="Gene3D" id="2.60.120.40">
    <property type="match status" value="1"/>
</dbReference>
<name>A0A8J4UL42_CLAMG</name>
<feature type="domain" description="THD" evidence="8">
    <location>
        <begin position="135"/>
        <end position="278"/>
    </location>
</feature>
<keyword evidence="10" id="KW-1185">Reference proteome</keyword>
<dbReference type="GO" id="GO:0005164">
    <property type="term" value="F:tumor necrosis factor receptor binding"/>
    <property type="evidence" value="ECO:0007669"/>
    <property type="project" value="InterPro"/>
</dbReference>
<evidence type="ECO:0000313" key="9">
    <source>
        <dbReference type="EMBL" id="KAF5903864.1"/>
    </source>
</evidence>
<dbReference type="InterPro" id="IPR006052">
    <property type="entry name" value="TNF_dom"/>
</dbReference>
<evidence type="ECO:0000313" key="10">
    <source>
        <dbReference type="Proteomes" id="UP000727407"/>
    </source>
</evidence>
<evidence type="ECO:0000256" key="2">
    <source>
        <dbReference type="ARBA" id="ARBA00008670"/>
    </source>
</evidence>
<evidence type="ECO:0000256" key="7">
    <source>
        <dbReference type="SAM" id="MobiDB-lite"/>
    </source>
</evidence>
<dbReference type="Pfam" id="PF00229">
    <property type="entry name" value="TNF"/>
    <property type="match status" value="1"/>
</dbReference>
<feature type="region of interest" description="Disordered" evidence="7">
    <location>
        <begin position="64"/>
        <end position="92"/>
    </location>
</feature>
<dbReference type="GO" id="GO:0005615">
    <property type="term" value="C:extracellular space"/>
    <property type="evidence" value="ECO:0007669"/>
    <property type="project" value="UniProtKB-KW"/>
</dbReference>
<dbReference type="PANTHER" id="PTHR15151">
    <property type="entry name" value="PROTEIN EIGER"/>
    <property type="match status" value="1"/>
</dbReference>
<dbReference type="EMBL" id="QNUK01000067">
    <property type="protein sequence ID" value="KAF5903864.1"/>
    <property type="molecule type" value="Genomic_DNA"/>
</dbReference>
<evidence type="ECO:0000256" key="4">
    <source>
        <dbReference type="ARBA" id="ARBA00022525"/>
    </source>
</evidence>
<dbReference type="InterPro" id="IPR051748">
    <property type="entry name" value="TNF_Ligand_Superfamily"/>
</dbReference>
<evidence type="ECO:0000256" key="5">
    <source>
        <dbReference type="ARBA" id="ARBA00023157"/>
    </source>
</evidence>
<dbReference type="GO" id="GO:0005125">
    <property type="term" value="F:cytokine activity"/>
    <property type="evidence" value="ECO:0007669"/>
    <property type="project" value="UniProtKB-KW"/>
</dbReference>
<dbReference type="PROSITE" id="PS50049">
    <property type="entry name" value="THD_2"/>
    <property type="match status" value="1"/>
</dbReference>
<dbReference type="GO" id="GO:0016020">
    <property type="term" value="C:membrane"/>
    <property type="evidence" value="ECO:0007669"/>
    <property type="project" value="InterPro"/>
</dbReference>
<evidence type="ECO:0000259" key="8">
    <source>
        <dbReference type="PROSITE" id="PS50049"/>
    </source>
</evidence>
<sequence>MPLNLWIMPAVGAAPLRVEGQRLSWVVVIATVVAIASSSLSALSLYHVLALQAEVEVLRSEVSRRREGCKDAPGESVRGPQPQQHQHEDDRNKALVRNSVVPPKMHTNASGNPQERFGLKKRSLQSESEQSVFQPFLQMMGDSKRKIFQKEFALEKHTGIPWQVSLKRGEALEEDQDGIVVKEEGYYFIYSQVYYQDPTFAMGHIVIRMKKQVVGDESQHVVLFRCIQTMNVKVPYNTCYTGGIVKLDVGDRVELLIPRPTANISLDGDCTYLGIIKLA</sequence>
<keyword evidence="4" id="KW-0964">Secreted</keyword>
<comment type="subcellular location">
    <subcellularLocation>
        <location evidence="1">Secreted</location>
    </subcellularLocation>
</comment>
<dbReference type="AlphaFoldDB" id="A0A8J4UL42"/>
<dbReference type="GO" id="GO:0030890">
    <property type="term" value="P:positive regulation of B cell proliferation"/>
    <property type="evidence" value="ECO:0007669"/>
    <property type="project" value="TreeGrafter"/>
</dbReference>
<comment type="similarity">
    <text evidence="2">Belongs to the tumor necrosis factor family.</text>
</comment>
<reference evidence="9" key="1">
    <citation type="submission" date="2020-07" db="EMBL/GenBank/DDBJ databases">
        <title>Clarias magur genome sequencing, assembly and annotation.</title>
        <authorList>
            <person name="Kushwaha B."/>
            <person name="Kumar R."/>
            <person name="Das P."/>
            <person name="Joshi C.G."/>
            <person name="Kumar D."/>
            <person name="Nagpure N.S."/>
            <person name="Pandey M."/>
            <person name="Agarwal S."/>
            <person name="Srivastava S."/>
            <person name="Singh M."/>
            <person name="Sahoo L."/>
            <person name="Jayasankar P."/>
            <person name="Meher P.K."/>
            <person name="Koringa P.G."/>
            <person name="Iquebal M.A."/>
            <person name="Das S.P."/>
            <person name="Bit A."/>
            <person name="Patnaik S."/>
            <person name="Patel N."/>
            <person name="Shah T.M."/>
            <person name="Hinsu A."/>
            <person name="Jena J.K."/>
        </authorList>
    </citation>
    <scope>NUCLEOTIDE SEQUENCE</scope>
    <source>
        <strain evidence="9">CIFAMagur01</strain>
        <tissue evidence="9">Testis</tissue>
    </source>
</reference>
<organism evidence="9 10">
    <name type="scientific">Clarias magur</name>
    <name type="common">Asian catfish</name>
    <name type="synonym">Macropteronotus magur</name>
    <dbReference type="NCBI Taxonomy" id="1594786"/>
    <lineage>
        <taxon>Eukaryota</taxon>
        <taxon>Metazoa</taxon>
        <taxon>Chordata</taxon>
        <taxon>Craniata</taxon>
        <taxon>Vertebrata</taxon>
        <taxon>Euteleostomi</taxon>
        <taxon>Actinopterygii</taxon>
        <taxon>Neopterygii</taxon>
        <taxon>Teleostei</taxon>
        <taxon>Ostariophysi</taxon>
        <taxon>Siluriformes</taxon>
        <taxon>Clariidae</taxon>
        <taxon>Clarias</taxon>
    </lineage>
</organism>
<evidence type="ECO:0000256" key="3">
    <source>
        <dbReference type="ARBA" id="ARBA00022514"/>
    </source>
</evidence>
<dbReference type="Proteomes" id="UP000727407">
    <property type="component" value="Unassembled WGS sequence"/>
</dbReference>
<evidence type="ECO:0000256" key="1">
    <source>
        <dbReference type="ARBA" id="ARBA00004613"/>
    </source>
</evidence>
<dbReference type="SUPFAM" id="SSF49842">
    <property type="entry name" value="TNF-like"/>
    <property type="match status" value="1"/>
</dbReference>
<keyword evidence="3" id="KW-0202">Cytokine</keyword>
<dbReference type="PANTHER" id="PTHR15151:SF24">
    <property type="entry name" value="A PROLIFERATION-INDUCING LIGAND-LIKE PROTEIN-RELATED"/>
    <property type="match status" value="1"/>
</dbReference>
<dbReference type="SMART" id="SM00207">
    <property type="entry name" value="TNF"/>
    <property type="match status" value="1"/>
</dbReference>
<comment type="caution">
    <text evidence="9">The sequence shown here is derived from an EMBL/GenBank/DDBJ whole genome shotgun (WGS) entry which is preliminary data.</text>
</comment>
<keyword evidence="6" id="KW-0325">Glycoprotein</keyword>
<protein>
    <submittedName>
        <fullName evidence="9">Tumor necrosis factor ligand superfamily member 13B</fullName>
    </submittedName>
</protein>
<dbReference type="InterPro" id="IPR008983">
    <property type="entry name" value="Tumour_necrosis_fac-like_dom"/>
</dbReference>
<feature type="compositionally biased region" description="Basic and acidic residues" evidence="7">
    <location>
        <begin position="64"/>
        <end position="73"/>
    </location>
</feature>
<proteinExistence type="inferred from homology"/>
<gene>
    <name evidence="9" type="primary">tnfsf13b</name>
    <name evidence="9" type="ORF">DAT39_006459</name>
</gene>
<dbReference type="GO" id="GO:0006955">
    <property type="term" value="P:immune response"/>
    <property type="evidence" value="ECO:0007669"/>
    <property type="project" value="InterPro"/>
</dbReference>
<accession>A0A8J4UL42</accession>